<name>A0A6A3J7F8_9STRA</name>
<comment type="caution">
    <text evidence="1">The sequence shown here is derived from an EMBL/GenBank/DDBJ whole genome shotgun (WGS) entry which is preliminary data.</text>
</comment>
<dbReference type="AlphaFoldDB" id="A0A6A3J7F8"/>
<dbReference type="EMBL" id="QXFV01002328">
    <property type="protein sequence ID" value="KAE8989368.1"/>
    <property type="molecule type" value="Genomic_DNA"/>
</dbReference>
<evidence type="ECO:0000313" key="1">
    <source>
        <dbReference type="EMBL" id="KAE8989368.1"/>
    </source>
</evidence>
<organism evidence="1 2">
    <name type="scientific">Phytophthora rubi</name>
    <dbReference type="NCBI Taxonomy" id="129364"/>
    <lineage>
        <taxon>Eukaryota</taxon>
        <taxon>Sar</taxon>
        <taxon>Stramenopiles</taxon>
        <taxon>Oomycota</taxon>
        <taxon>Peronosporomycetes</taxon>
        <taxon>Peronosporales</taxon>
        <taxon>Peronosporaceae</taxon>
        <taxon>Phytophthora</taxon>
    </lineage>
</organism>
<evidence type="ECO:0000313" key="2">
    <source>
        <dbReference type="Proteomes" id="UP000429607"/>
    </source>
</evidence>
<sequence length="190" mass="20458">MKLLGVLAAGAFQLPLGISAMRASLGIKETLLAESRERSNDDYYSDILDPDGHIACTESGSVENDGQVTVVLAFSKCLNNTALGIVEQWVDQVKSTVATTVYEDGLSLTFQSTMVPGACEERSEKTSGALKIRPWRTKGGLNLRASQRLPHPCWSPARYSQVTSSVWRLSPVSAPSSTCPMTMGPLHSTP</sequence>
<dbReference type="Proteomes" id="UP000429607">
    <property type="component" value="Unassembled WGS sequence"/>
</dbReference>
<proteinExistence type="predicted"/>
<gene>
    <name evidence="1" type="ORF">PR001_g21793</name>
</gene>
<accession>A0A6A3J7F8</accession>
<reference evidence="1 2" key="1">
    <citation type="submission" date="2018-09" db="EMBL/GenBank/DDBJ databases">
        <title>Genomic investigation of the strawberry pathogen Phytophthora fragariae indicates pathogenicity is determined by transcriptional variation in three key races.</title>
        <authorList>
            <person name="Adams T.M."/>
            <person name="Armitage A.D."/>
            <person name="Sobczyk M.K."/>
            <person name="Bates H.J."/>
            <person name="Dunwell J.M."/>
            <person name="Nellist C.F."/>
            <person name="Harrison R.J."/>
        </authorList>
    </citation>
    <scope>NUCLEOTIDE SEQUENCE [LARGE SCALE GENOMIC DNA]</scope>
    <source>
        <strain evidence="1 2">SCRP249</strain>
    </source>
</reference>
<protein>
    <submittedName>
        <fullName evidence="1">Uncharacterized protein</fullName>
    </submittedName>
</protein>